<protein>
    <submittedName>
        <fullName evidence="3">Uncharacterized protein</fullName>
    </submittedName>
</protein>
<feature type="region of interest" description="Disordered" evidence="1">
    <location>
        <begin position="40"/>
        <end position="91"/>
    </location>
</feature>
<accession>A0A1H6CXS9</accession>
<reference evidence="3 4" key="1">
    <citation type="submission" date="2016-10" db="EMBL/GenBank/DDBJ databases">
        <authorList>
            <person name="de Groot N.N."/>
        </authorList>
    </citation>
    <scope>NUCLEOTIDE SEQUENCE [LARGE SCALE GENOMIC DNA]</scope>
    <source>
        <strain evidence="3 4">DSM 26656</strain>
    </source>
</reference>
<keyword evidence="4" id="KW-1185">Reference proteome</keyword>
<feature type="compositionally biased region" description="Gly residues" evidence="1">
    <location>
        <begin position="73"/>
        <end position="82"/>
    </location>
</feature>
<dbReference type="AlphaFoldDB" id="A0A1H6CXS9"/>
<feature type="signal peptide" evidence="2">
    <location>
        <begin position="1"/>
        <end position="22"/>
    </location>
</feature>
<evidence type="ECO:0000256" key="1">
    <source>
        <dbReference type="SAM" id="MobiDB-lite"/>
    </source>
</evidence>
<feature type="chain" id="PRO_5009295364" evidence="2">
    <location>
        <begin position="23"/>
        <end position="118"/>
    </location>
</feature>
<feature type="compositionally biased region" description="Basic and acidic residues" evidence="1">
    <location>
        <begin position="40"/>
        <end position="72"/>
    </location>
</feature>
<proteinExistence type="predicted"/>
<gene>
    <name evidence="3" type="ORF">SAMN04488115_11361</name>
</gene>
<keyword evidence="2" id="KW-0732">Signal</keyword>
<evidence type="ECO:0000313" key="3">
    <source>
        <dbReference type="EMBL" id="SEG77861.1"/>
    </source>
</evidence>
<name>A0A1H6CXS9_9HYPH</name>
<dbReference type="EMBL" id="FNUY01000013">
    <property type="protein sequence ID" value="SEG77861.1"/>
    <property type="molecule type" value="Genomic_DNA"/>
</dbReference>
<dbReference type="RefSeq" id="WP_200828087.1">
    <property type="nucleotide sequence ID" value="NZ_FNUY01000013.1"/>
</dbReference>
<sequence>MISVRQALAAGFGLLATALVWAQPASAQYYGGGYERDRGYERRERYDRGGDNYGRGRDYDRGGYDRGRDYGRGDGYGRGPRGGNANPLAGMSIEDQKRAVKNHRRAQKKAFKQGVIIP</sequence>
<dbReference type="Proteomes" id="UP000236743">
    <property type="component" value="Unassembled WGS sequence"/>
</dbReference>
<evidence type="ECO:0000313" key="4">
    <source>
        <dbReference type="Proteomes" id="UP000236743"/>
    </source>
</evidence>
<evidence type="ECO:0000256" key="2">
    <source>
        <dbReference type="SAM" id="SignalP"/>
    </source>
</evidence>
<organism evidence="3 4">
    <name type="scientific">Bosea lathyri</name>
    <dbReference type="NCBI Taxonomy" id="1036778"/>
    <lineage>
        <taxon>Bacteria</taxon>
        <taxon>Pseudomonadati</taxon>
        <taxon>Pseudomonadota</taxon>
        <taxon>Alphaproteobacteria</taxon>
        <taxon>Hyphomicrobiales</taxon>
        <taxon>Boseaceae</taxon>
        <taxon>Bosea</taxon>
    </lineage>
</organism>